<feature type="chain" id="PRO_5047037140" description="Lipoprotein" evidence="1">
    <location>
        <begin position="19"/>
        <end position="205"/>
    </location>
</feature>
<feature type="signal peptide" evidence="1">
    <location>
        <begin position="1"/>
        <end position="18"/>
    </location>
</feature>
<dbReference type="PROSITE" id="PS51257">
    <property type="entry name" value="PROKAR_LIPOPROTEIN"/>
    <property type="match status" value="1"/>
</dbReference>
<accession>A0ABY6DEX9</accession>
<evidence type="ECO:0000313" key="3">
    <source>
        <dbReference type="Proteomes" id="UP001064087"/>
    </source>
</evidence>
<keyword evidence="3" id="KW-1185">Reference proteome</keyword>
<reference evidence="2" key="1">
    <citation type="submission" date="2022-10" db="EMBL/GenBank/DDBJ databases">
        <title>Roseovarius pelagicus sp. nov., isolated from Arctic seawater.</title>
        <authorList>
            <person name="Hong Y.W."/>
            <person name="Hwang C.Y."/>
        </authorList>
    </citation>
    <scope>NUCLEOTIDE SEQUENCE</scope>
    <source>
        <strain evidence="2">HL-MP18</strain>
    </source>
</reference>
<evidence type="ECO:0000256" key="1">
    <source>
        <dbReference type="SAM" id="SignalP"/>
    </source>
</evidence>
<organism evidence="2 3">
    <name type="scientific">Roseovarius pelagicus</name>
    <dbReference type="NCBI Taxonomy" id="2980108"/>
    <lineage>
        <taxon>Bacteria</taxon>
        <taxon>Pseudomonadati</taxon>
        <taxon>Pseudomonadota</taxon>
        <taxon>Alphaproteobacteria</taxon>
        <taxon>Rhodobacterales</taxon>
        <taxon>Roseobacteraceae</taxon>
        <taxon>Roseovarius</taxon>
    </lineage>
</organism>
<evidence type="ECO:0000313" key="2">
    <source>
        <dbReference type="EMBL" id="UXX82340.1"/>
    </source>
</evidence>
<dbReference type="EMBL" id="CP106738">
    <property type="protein sequence ID" value="UXX82340.1"/>
    <property type="molecule type" value="Genomic_DNA"/>
</dbReference>
<gene>
    <name evidence="2" type="ORF">N7U68_14705</name>
</gene>
<protein>
    <recommendedName>
        <fullName evidence="4">Lipoprotein</fullName>
    </recommendedName>
</protein>
<dbReference type="RefSeq" id="WP_165194374.1">
    <property type="nucleotide sequence ID" value="NZ_CP106738.1"/>
</dbReference>
<proteinExistence type="predicted"/>
<sequence>MRFWIVALCALFTLSGCAGERVWATDEEVSKAAYHFDGPTRLTLYTMINNRTGNGAHTSLMINGNQRVIWDPAGSFKHETIPERNDVLYGITPPVADVYTRYHARKTYHVKIQTLDVSPEMAQRAIALAQNYGAVPAAQCAKSTSEIMAQLFPGKITPGWYPKKLAEQFARIPGVKERTLHEYDDDDNSKVLAEWDPNKWKNTAY</sequence>
<keyword evidence="1" id="KW-0732">Signal</keyword>
<dbReference type="Proteomes" id="UP001064087">
    <property type="component" value="Chromosome"/>
</dbReference>
<evidence type="ECO:0008006" key="4">
    <source>
        <dbReference type="Google" id="ProtNLM"/>
    </source>
</evidence>
<name>A0ABY6DEX9_9RHOB</name>